<evidence type="ECO:0000313" key="3">
    <source>
        <dbReference type="EMBL" id="MBE9105267.1"/>
    </source>
</evidence>
<dbReference type="Proteomes" id="UP000647836">
    <property type="component" value="Unassembled WGS sequence"/>
</dbReference>
<dbReference type="Pfam" id="PF18154">
    <property type="entry name" value="pPIWI_RE_REase"/>
    <property type="match status" value="1"/>
</dbReference>
<dbReference type="RefSeq" id="WP_194043313.1">
    <property type="nucleotide sequence ID" value="NZ_JADEXF010000265.1"/>
</dbReference>
<organism evidence="3 4">
    <name type="scientific">Nostoc cf. edaphicum LEGE 07299</name>
    <dbReference type="NCBI Taxonomy" id="2777974"/>
    <lineage>
        <taxon>Bacteria</taxon>
        <taxon>Bacillati</taxon>
        <taxon>Cyanobacteriota</taxon>
        <taxon>Cyanophyceae</taxon>
        <taxon>Nostocales</taxon>
        <taxon>Nostocaceae</taxon>
        <taxon>Nostoc</taxon>
    </lineage>
</organism>
<dbReference type="Gene3D" id="1.10.10.10">
    <property type="entry name" value="Winged helix-like DNA-binding domain superfamily/Winged helix DNA-binding domain"/>
    <property type="match status" value="1"/>
</dbReference>
<feature type="domain" description="REase associating with pPIWI RE" evidence="1">
    <location>
        <begin position="322"/>
        <end position="429"/>
    </location>
</feature>
<evidence type="ECO:0000259" key="2">
    <source>
        <dbReference type="Pfam" id="PF18156"/>
    </source>
</evidence>
<feature type="domain" description="pPIWI-RE three-gene island" evidence="2">
    <location>
        <begin position="86"/>
        <end position="220"/>
    </location>
</feature>
<keyword evidence="4" id="KW-1185">Reference proteome</keyword>
<accession>A0ABR9TYT3</accession>
<dbReference type="InterPro" id="IPR036388">
    <property type="entry name" value="WH-like_DNA-bd_sf"/>
</dbReference>
<protein>
    <submittedName>
        <fullName evidence="3">Fis family transcriptional regulator</fullName>
    </submittedName>
</protein>
<sequence>MKITKHRQKVLDALQQWFSIHKQGPTLEELCQELGMQPRQKATVKRWLQTMRGIDVEWDDHSARSLRLLTSDLEKPSLQLSVTDTLRYLATGVVQWEKLELEKRNQVPDALRIGMSRMYLASLLRKEQAPENLPQFFDWAETLITSWKPTQEIKYLSPDVSVIEDGVVSDFAREWQVSGNDVMAQVQESVLKDVLEYCRGNQLEDAYRAFRLLIITKPTLHYSEYRQWLSLPELRPLRELLSRLEIYVDMDKLAEGSIYHLCPRCKYVQRQRPDGTYTCRNPWCERLCATSNLQPLLPIPKEKAEEWKAVTPGVHLYGTLPGIWEIQLKEELTKLGVRVTLWPFVDEFDLLVEFPRKVRWAIDLKDWASVDEERLQKVQYRRDATETFVVFPDEREDFLRIKVVREQLEPKLEGVRLRLFSEIITQAQTILALFCHSRRSIIKGDR</sequence>
<dbReference type="Pfam" id="PF18156">
    <property type="entry name" value="pPIWI_RE_Y"/>
    <property type="match status" value="1"/>
</dbReference>
<gene>
    <name evidence="3" type="ORF">IQ229_10030</name>
</gene>
<dbReference type="InterPro" id="IPR040828">
    <property type="entry name" value="pPIWI_RE_REase"/>
</dbReference>
<evidence type="ECO:0000313" key="4">
    <source>
        <dbReference type="Proteomes" id="UP000647836"/>
    </source>
</evidence>
<dbReference type="InterPro" id="IPR041191">
    <property type="entry name" value="pPIWI_RE_Y"/>
</dbReference>
<proteinExistence type="predicted"/>
<dbReference type="EMBL" id="JADEXF010000265">
    <property type="protein sequence ID" value="MBE9105267.1"/>
    <property type="molecule type" value="Genomic_DNA"/>
</dbReference>
<name>A0ABR9TYT3_9NOSO</name>
<comment type="caution">
    <text evidence="3">The sequence shown here is derived from an EMBL/GenBank/DDBJ whole genome shotgun (WGS) entry which is preliminary data.</text>
</comment>
<evidence type="ECO:0000259" key="1">
    <source>
        <dbReference type="Pfam" id="PF18154"/>
    </source>
</evidence>
<reference evidence="3 4" key="1">
    <citation type="submission" date="2020-10" db="EMBL/GenBank/DDBJ databases">
        <authorList>
            <person name="Castelo-Branco R."/>
            <person name="Eusebio N."/>
            <person name="Adriana R."/>
            <person name="Vieira A."/>
            <person name="Brugerolle De Fraissinette N."/>
            <person name="Rezende De Castro R."/>
            <person name="Schneider M.P."/>
            <person name="Vasconcelos V."/>
            <person name="Leao P.N."/>
        </authorList>
    </citation>
    <scope>NUCLEOTIDE SEQUENCE [LARGE SCALE GENOMIC DNA]</scope>
    <source>
        <strain evidence="3 4">LEGE 07299</strain>
    </source>
</reference>